<evidence type="ECO:0000313" key="1">
    <source>
        <dbReference type="EMBL" id="NIJ23717.1"/>
    </source>
</evidence>
<protein>
    <recommendedName>
        <fullName evidence="3">Haem-binding uptake Tiki superfamily ChaN domain-containing protein</fullName>
    </recommendedName>
</protein>
<reference evidence="1 2" key="1">
    <citation type="submission" date="2020-03" db="EMBL/GenBank/DDBJ databases">
        <title>Genomic Encyclopedia of Type Strains, Phase IV (KMG-IV): sequencing the most valuable type-strain genomes for metagenomic binning, comparative biology and taxonomic classification.</title>
        <authorList>
            <person name="Goeker M."/>
        </authorList>
    </citation>
    <scope>NUCLEOTIDE SEQUENCE [LARGE SCALE GENOMIC DNA]</scope>
    <source>
        <strain evidence="1 2">DSM 22753</strain>
    </source>
</reference>
<proteinExistence type="predicted"/>
<dbReference type="RefSeq" id="WP_140231337.1">
    <property type="nucleotide sequence ID" value="NZ_BAAAEV010000001.1"/>
</dbReference>
<dbReference type="EMBL" id="JAASQP010000001">
    <property type="protein sequence ID" value="NIJ23717.1"/>
    <property type="molecule type" value="Genomic_DNA"/>
</dbReference>
<organism evidence="1 2">
    <name type="scientific">Sphingomonas japonica</name>
    <dbReference type="NCBI Taxonomy" id="511662"/>
    <lineage>
        <taxon>Bacteria</taxon>
        <taxon>Pseudomonadati</taxon>
        <taxon>Pseudomonadota</taxon>
        <taxon>Alphaproteobacteria</taxon>
        <taxon>Sphingomonadales</taxon>
        <taxon>Sphingomonadaceae</taxon>
        <taxon>Sphingomonas</taxon>
    </lineage>
</organism>
<sequence length="409" mass="44310">MAQDEPTPAEQEAIGRAMNGMLQGRYLDAETLLRPLAHDSNSEPKPGFAYDQWASAVGLLTGEPAPPASPQPLPEDPDIARIETATARNAIAAIVERAQDTRIVILNEDHAAPRHRAFALQVARALRPLGYDVLAVEALSNVKSDAKAAEMMRELARRGYPERETGLYLRDPVFADFIRQSLALGYRPVAYETTSHERSTDMYAAIDKREQAQAEYVVERALKAYPNSKILMHVGFSHATENPQQLGDGEPTRWLATRLKAMTGIDPLTIDQTVLGPNGNGIAALDALTAPRAADGPVVLFDGDRPLIFGSFKGLVDLQVAHPATRWIDGRPHWLTAIGRTPTAIPANLLPESGTRLVQAFLANESEAAIPIDQALVTAGKPLPKLMLSASPVRYAVQEAVPGEPVQTP</sequence>
<comment type="caution">
    <text evidence="1">The sequence shown here is derived from an EMBL/GenBank/DDBJ whole genome shotgun (WGS) entry which is preliminary data.</text>
</comment>
<evidence type="ECO:0000313" key="2">
    <source>
        <dbReference type="Proteomes" id="UP000788153"/>
    </source>
</evidence>
<keyword evidence="2" id="KW-1185">Reference proteome</keyword>
<accession>A0ABX0U4J8</accession>
<dbReference type="Proteomes" id="UP000788153">
    <property type="component" value="Unassembled WGS sequence"/>
</dbReference>
<name>A0ABX0U4J8_9SPHN</name>
<evidence type="ECO:0008006" key="3">
    <source>
        <dbReference type="Google" id="ProtNLM"/>
    </source>
</evidence>
<gene>
    <name evidence="1" type="ORF">FHT01_001259</name>
</gene>